<name>A0A0K2TCA3_LEPSM</name>
<accession>A0A0K2TCA3</accession>
<dbReference type="AlphaFoldDB" id="A0A0K2TCA3"/>
<reference evidence="1" key="1">
    <citation type="submission" date="2014-05" db="EMBL/GenBank/DDBJ databases">
        <authorList>
            <person name="Chronopoulou M."/>
        </authorList>
    </citation>
    <scope>NUCLEOTIDE SEQUENCE</scope>
    <source>
        <tissue evidence="1">Whole organism</tissue>
    </source>
</reference>
<dbReference type="EMBL" id="HACA01005846">
    <property type="protein sequence ID" value="CDW23207.1"/>
    <property type="molecule type" value="Transcribed_RNA"/>
</dbReference>
<protein>
    <submittedName>
        <fullName evidence="1">Uncharacterized protein</fullName>
    </submittedName>
</protein>
<evidence type="ECO:0000313" key="1">
    <source>
        <dbReference type="EMBL" id="CDW23207.1"/>
    </source>
</evidence>
<organism evidence="1">
    <name type="scientific">Lepeophtheirus salmonis</name>
    <name type="common">Salmon louse</name>
    <name type="synonym">Caligus salmonis</name>
    <dbReference type="NCBI Taxonomy" id="72036"/>
    <lineage>
        <taxon>Eukaryota</taxon>
        <taxon>Metazoa</taxon>
        <taxon>Ecdysozoa</taxon>
        <taxon>Arthropoda</taxon>
        <taxon>Crustacea</taxon>
        <taxon>Multicrustacea</taxon>
        <taxon>Hexanauplia</taxon>
        <taxon>Copepoda</taxon>
        <taxon>Siphonostomatoida</taxon>
        <taxon>Caligidae</taxon>
        <taxon>Lepeophtheirus</taxon>
    </lineage>
</organism>
<sequence length="54" mass="6578">MPVTDHHPMLQKDELYQTKEKYLTDAITQNLYQKLNSLETNFWCQSRKFKIFDP</sequence>
<proteinExistence type="predicted"/>